<reference evidence="2" key="2">
    <citation type="journal article" date="2021" name="Microbiome">
        <title>Successional dynamics and alternative stable states in a saline activated sludge microbial community over 9 years.</title>
        <authorList>
            <person name="Wang Y."/>
            <person name="Ye J."/>
            <person name="Ju F."/>
            <person name="Liu L."/>
            <person name="Boyd J.A."/>
            <person name="Deng Y."/>
            <person name="Parks D.H."/>
            <person name="Jiang X."/>
            <person name="Yin X."/>
            <person name="Woodcroft B.J."/>
            <person name="Tyson G.W."/>
            <person name="Hugenholtz P."/>
            <person name="Polz M.F."/>
            <person name="Zhang T."/>
        </authorList>
    </citation>
    <scope>NUCLEOTIDE SEQUENCE</scope>
    <source>
        <strain evidence="2">HKST-UBA16</strain>
    </source>
</reference>
<feature type="region of interest" description="Disordered" evidence="1">
    <location>
        <begin position="161"/>
        <end position="225"/>
    </location>
</feature>
<protein>
    <submittedName>
        <fullName evidence="2">Uncharacterized protein</fullName>
    </submittedName>
</protein>
<name>A0A955KUN6_9BACT</name>
<evidence type="ECO:0000313" key="3">
    <source>
        <dbReference type="Proteomes" id="UP000748332"/>
    </source>
</evidence>
<reference evidence="2" key="1">
    <citation type="submission" date="2020-04" db="EMBL/GenBank/DDBJ databases">
        <authorList>
            <person name="Zhang T."/>
        </authorList>
    </citation>
    <scope>NUCLEOTIDE SEQUENCE</scope>
    <source>
        <strain evidence="2">HKST-UBA16</strain>
    </source>
</reference>
<evidence type="ECO:0000313" key="2">
    <source>
        <dbReference type="EMBL" id="MCA9374807.1"/>
    </source>
</evidence>
<feature type="non-terminal residue" evidence="2">
    <location>
        <position position="1"/>
    </location>
</feature>
<evidence type="ECO:0000256" key="1">
    <source>
        <dbReference type="SAM" id="MobiDB-lite"/>
    </source>
</evidence>
<proteinExistence type="predicted"/>
<comment type="caution">
    <text evidence="2">The sequence shown here is derived from an EMBL/GenBank/DDBJ whole genome shotgun (WGS) entry which is preliminary data.</text>
</comment>
<gene>
    <name evidence="2" type="ORF">KC622_00590</name>
</gene>
<feature type="compositionally biased region" description="Low complexity" evidence="1">
    <location>
        <begin position="31"/>
        <end position="43"/>
    </location>
</feature>
<dbReference type="Proteomes" id="UP000748332">
    <property type="component" value="Unassembled WGS sequence"/>
</dbReference>
<sequence>PTGKSPADEPLADEPLADGSTEEPLADGSTEEPPAVEPQAEVPLTDETTAVGTTADVPITGKFPPIYSLPSLLRTNLLKGQGRALGEDNFYYPKGTSRGGQLRGEAGISADDSRILVRRGEESYKARYKLDRGSIVIQGGGLPKKARRLIKSLLIEGGMPEERISFQMPTTEVRPPDEPSPEVPTTDESAVGTTDDETIKAPVIVSSPLEPLDRDDDIPLPTIQG</sequence>
<accession>A0A955KUN6</accession>
<feature type="compositionally biased region" description="Acidic residues" evidence="1">
    <location>
        <begin position="10"/>
        <end position="25"/>
    </location>
</feature>
<organism evidence="2 3">
    <name type="scientific">Candidatus Dojkabacteria bacterium</name>
    <dbReference type="NCBI Taxonomy" id="2099670"/>
    <lineage>
        <taxon>Bacteria</taxon>
        <taxon>Candidatus Dojkabacteria</taxon>
    </lineage>
</organism>
<dbReference type="EMBL" id="JAGQLM010000024">
    <property type="protein sequence ID" value="MCA9374807.1"/>
    <property type="molecule type" value="Genomic_DNA"/>
</dbReference>
<feature type="region of interest" description="Disordered" evidence="1">
    <location>
        <begin position="1"/>
        <end position="63"/>
    </location>
</feature>
<dbReference type="AlphaFoldDB" id="A0A955KUN6"/>